<feature type="compositionally biased region" description="Pro residues" evidence="1">
    <location>
        <begin position="95"/>
        <end position="123"/>
    </location>
</feature>
<feature type="compositionally biased region" description="Basic and acidic residues" evidence="1">
    <location>
        <begin position="270"/>
        <end position="284"/>
    </location>
</feature>
<dbReference type="Proteomes" id="UP001140172">
    <property type="component" value="Unassembled WGS sequence"/>
</dbReference>
<dbReference type="EMBL" id="JANBUM010000236">
    <property type="protein sequence ID" value="KAJ2780772.1"/>
    <property type="molecule type" value="Genomic_DNA"/>
</dbReference>
<gene>
    <name evidence="2" type="ORF">GGI15_003423</name>
</gene>
<reference evidence="2" key="1">
    <citation type="submission" date="2022-07" db="EMBL/GenBank/DDBJ databases">
        <title>Phylogenomic reconstructions and comparative analyses of Kickxellomycotina fungi.</title>
        <authorList>
            <person name="Reynolds N.K."/>
            <person name="Stajich J.E."/>
            <person name="Barry K."/>
            <person name="Grigoriev I.V."/>
            <person name="Crous P."/>
            <person name="Smith M.E."/>
        </authorList>
    </citation>
    <scope>NUCLEOTIDE SEQUENCE</scope>
    <source>
        <strain evidence="2">BCRC 34489</strain>
    </source>
</reference>
<sequence>MASSNTPPEKSSSYLDTPLGSQRQQGDISAHGSGYFPPENTQSEYPPGYEDPGMTPGDVDYTRQPYPSQYSPPSQGPGQGLGQGQGQWSAYPLPSQAPYPPQSSQGPYPPPSQGPYPPLPQGPYSPSFQPPQQQHQFQQQQQGTPPVQNIRLKLINPRQLGFSALAPQTLRQLAPSATEATWSQFISEINEQLHHAPGALAKGVTNFWLVNLVTLGLSSHAREMYRSRVESKAAVIVERYNATVFGGWGIRVGFDGVPLRAPQSGSSSHAEYDRRRRRERRDERDEPDEALELVISRA</sequence>
<organism evidence="2 3">
    <name type="scientific">Coemansia interrupta</name>
    <dbReference type="NCBI Taxonomy" id="1126814"/>
    <lineage>
        <taxon>Eukaryota</taxon>
        <taxon>Fungi</taxon>
        <taxon>Fungi incertae sedis</taxon>
        <taxon>Zoopagomycota</taxon>
        <taxon>Kickxellomycotina</taxon>
        <taxon>Kickxellomycetes</taxon>
        <taxon>Kickxellales</taxon>
        <taxon>Kickxellaceae</taxon>
        <taxon>Coemansia</taxon>
    </lineage>
</organism>
<name>A0A9W8HCJ8_9FUNG</name>
<protein>
    <submittedName>
        <fullName evidence="2">Uncharacterized protein</fullName>
    </submittedName>
</protein>
<dbReference type="AlphaFoldDB" id="A0A9W8HCJ8"/>
<accession>A0A9W8HCJ8</accession>
<dbReference type="OrthoDB" id="5592705at2759"/>
<feature type="compositionally biased region" description="Polar residues" evidence="1">
    <location>
        <begin position="1"/>
        <end position="27"/>
    </location>
</feature>
<evidence type="ECO:0000313" key="3">
    <source>
        <dbReference type="Proteomes" id="UP001140172"/>
    </source>
</evidence>
<comment type="caution">
    <text evidence="2">The sequence shown here is derived from an EMBL/GenBank/DDBJ whole genome shotgun (WGS) entry which is preliminary data.</text>
</comment>
<proteinExistence type="predicted"/>
<evidence type="ECO:0000256" key="1">
    <source>
        <dbReference type="SAM" id="MobiDB-lite"/>
    </source>
</evidence>
<feature type="compositionally biased region" description="Low complexity" evidence="1">
    <location>
        <begin position="124"/>
        <end position="145"/>
    </location>
</feature>
<evidence type="ECO:0000313" key="2">
    <source>
        <dbReference type="EMBL" id="KAJ2780772.1"/>
    </source>
</evidence>
<feature type="region of interest" description="Disordered" evidence="1">
    <location>
        <begin position="261"/>
        <end position="289"/>
    </location>
</feature>
<keyword evidence="3" id="KW-1185">Reference proteome</keyword>
<feature type="compositionally biased region" description="Low complexity" evidence="1">
    <location>
        <begin position="64"/>
        <end position="73"/>
    </location>
</feature>
<feature type="region of interest" description="Disordered" evidence="1">
    <location>
        <begin position="1"/>
        <end position="145"/>
    </location>
</feature>